<sequence length="158" mass="16529">MPRLLERISSGDDARGAAAWPVDDVELSCTTAASSSSVSTDGTQQQQQQQQLVSPPPATSAFGESAPSGNDVSYFYSNTSSTAAMWDTLCQPPQTDYHPTTAHLVAGAEAACSWSDESLLAPGLSGVYGDMGMGLPELGDTMWGAGADDLWYTQIMGL</sequence>
<feature type="region of interest" description="Disordered" evidence="1">
    <location>
        <begin position="30"/>
        <end position="66"/>
    </location>
</feature>
<protein>
    <submittedName>
        <fullName evidence="2">Uncharacterized protein</fullName>
    </submittedName>
</protein>
<dbReference type="STRING" id="4540.A0A3L6T9Z0"/>
<dbReference type="EMBL" id="PQIB02000002">
    <property type="protein sequence ID" value="RLN34962.1"/>
    <property type="molecule type" value="Genomic_DNA"/>
</dbReference>
<name>A0A3L6T9Z0_PANMI</name>
<evidence type="ECO:0000313" key="2">
    <source>
        <dbReference type="EMBL" id="RLN34962.1"/>
    </source>
</evidence>
<dbReference type="OrthoDB" id="2143914at2759"/>
<dbReference type="Proteomes" id="UP000275267">
    <property type="component" value="Unassembled WGS sequence"/>
</dbReference>
<reference evidence="3" key="1">
    <citation type="journal article" date="2019" name="Nat. Commun.">
        <title>The genome of broomcorn millet.</title>
        <authorList>
            <person name="Zou C."/>
            <person name="Miki D."/>
            <person name="Li D."/>
            <person name="Tang Q."/>
            <person name="Xiao L."/>
            <person name="Rajput S."/>
            <person name="Deng P."/>
            <person name="Jia W."/>
            <person name="Huang R."/>
            <person name="Zhang M."/>
            <person name="Sun Y."/>
            <person name="Hu J."/>
            <person name="Fu X."/>
            <person name="Schnable P.S."/>
            <person name="Li F."/>
            <person name="Zhang H."/>
            <person name="Feng B."/>
            <person name="Zhu X."/>
            <person name="Liu R."/>
            <person name="Schnable J.C."/>
            <person name="Zhu J.-K."/>
            <person name="Zhang H."/>
        </authorList>
    </citation>
    <scope>NUCLEOTIDE SEQUENCE [LARGE SCALE GENOMIC DNA]</scope>
</reference>
<evidence type="ECO:0000313" key="3">
    <source>
        <dbReference type="Proteomes" id="UP000275267"/>
    </source>
</evidence>
<keyword evidence="3" id="KW-1185">Reference proteome</keyword>
<proteinExistence type="predicted"/>
<dbReference type="AlphaFoldDB" id="A0A3L6T9Z0"/>
<gene>
    <name evidence="2" type="ORF">C2845_PM03G16750</name>
</gene>
<evidence type="ECO:0000256" key="1">
    <source>
        <dbReference type="SAM" id="MobiDB-lite"/>
    </source>
</evidence>
<organism evidence="2 3">
    <name type="scientific">Panicum miliaceum</name>
    <name type="common">Proso millet</name>
    <name type="synonym">Broomcorn millet</name>
    <dbReference type="NCBI Taxonomy" id="4540"/>
    <lineage>
        <taxon>Eukaryota</taxon>
        <taxon>Viridiplantae</taxon>
        <taxon>Streptophyta</taxon>
        <taxon>Embryophyta</taxon>
        <taxon>Tracheophyta</taxon>
        <taxon>Spermatophyta</taxon>
        <taxon>Magnoliopsida</taxon>
        <taxon>Liliopsida</taxon>
        <taxon>Poales</taxon>
        <taxon>Poaceae</taxon>
        <taxon>PACMAD clade</taxon>
        <taxon>Panicoideae</taxon>
        <taxon>Panicodae</taxon>
        <taxon>Paniceae</taxon>
        <taxon>Panicinae</taxon>
        <taxon>Panicum</taxon>
        <taxon>Panicum sect. Panicum</taxon>
    </lineage>
</organism>
<accession>A0A3L6T9Z0</accession>
<comment type="caution">
    <text evidence="2">The sequence shown here is derived from an EMBL/GenBank/DDBJ whole genome shotgun (WGS) entry which is preliminary data.</text>
</comment>
<feature type="compositionally biased region" description="Low complexity" evidence="1">
    <location>
        <begin position="30"/>
        <end position="51"/>
    </location>
</feature>